<dbReference type="InterPro" id="IPR036682">
    <property type="entry name" value="OS_D_A10/PebIII_sf"/>
</dbReference>
<name>A0A8B7PCX1_HYAAZ</name>
<accession>A0A8B7PCX1</accession>
<dbReference type="Gene3D" id="1.10.2080.10">
    <property type="entry name" value="Insect odorant-binding protein A10/Ejaculatory bulb-specific protein 3"/>
    <property type="match status" value="1"/>
</dbReference>
<dbReference type="Proteomes" id="UP000694843">
    <property type="component" value="Unplaced"/>
</dbReference>
<evidence type="ECO:0000313" key="1">
    <source>
        <dbReference type="Proteomes" id="UP000694843"/>
    </source>
</evidence>
<organism evidence="1 2">
    <name type="scientific">Hyalella azteca</name>
    <name type="common">Amphipod</name>
    <dbReference type="NCBI Taxonomy" id="294128"/>
    <lineage>
        <taxon>Eukaryota</taxon>
        <taxon>Metazoa</taxon>
        <taxon>Ecdysozoa</taxon>
        <taxon>Arthropoda</taxon>
        <taxon>Crustacea</taxon>
        <taxon>Multicrustacea</taxon>
        <taxon>Malacostraca</taxon>
        <taxon>Eumalacostraca</taxon>
        <taxon>Peracarida</taxon>
        <taxon>Amphipoda</taxon>
        <taxon>Senticaudata</taxon>
        <taxon>Talitrida</taxon>
        <taxon>Talitroidea</taxon>
        <taxon>Hyalellidae</taxon>
        <taxon>Hyalella</taxon>
    </lineage>
</organism>
<sequence>MTVSLRKTHAMPNPYVLSINEVTNSDPKDANAVNKHQKRSIKEHFKMPTEEEYKTWDFFTDFTVRPSLNSQQKVEKAIKCILESNCDCPDFSDDFKKLLKVHGVYAVLKGGCSPYVSCTEEEFRAAITFHAILRTDYPDLYQDTVNLIHELDDAKVLDVTLPSQEAARITF</sequence>
<dbReference type="KEGG" id="hazt:108679775"/>
<protein>
    <submittedName>
        <fullName evidence="2">Uncharacterized protein LOC108679775</fullName>
    </submittedName>
</protein>
<dbReference type="RefSeq" id="XP_018023989.1">
    <property type="nucleotide sequence ID" value="XM_018168500.2"/>
</dbReference>
<dbReference type="AlphaFoldDB" id="A0A8B7PCX1"/>
<dbReference type="GeneID" id="108679775"/>
<keyword evidence="1" id="KW-1185">Reference proteome</keyword>
<dbReference type="SUPFAM" id="SSF100910">
    <property type="entry name" value="Chemosensory protein Csp2"/>
    <property type="match status" value="1"/>
</dbReference>
<proteinExistence type="predicted"/>
<evidence type="ECO:0000313" key="2">
    <source>
        <dbReference type="RefSeq" id="XP_018023989.1"/>
    </source>
</evidence>
<gene>
    <name evidence="2" type="primary">LOC108679775</name>
</gene>
<reference evidence="2" key="1">
    <citation type="submission" date="2025-08" db="UniProtKB">
        <authorList>
            <consortium name="RefSeq"/>
        </authorList>
    </citation>
    <scope>IDENTIFICATION</scope>
    <source>
        <tissue evidence="2">Whole organism</tissue>
    </source>
</reference>